<dbReference type="GO" id="GO:0005524">
    <property type="term" value="F:ATP binding"/>
    <property type="evidence" value="ECO:0007669"/>
    <property type="project" value="UniProtKB-UniRule"/>
</dbReference>
<dbReference type="STRING" id="400682.A0A1X7US65"/>
<evidence type="ECO:0000256" key="1">
    <source>
        <dbReference type="ARBA" id="ARBA00022741"/>
    </source>
</evidence>
<evidence type="ECO:0000256" key="3">
    <source>
        <dbReference type="PROSITE-ProRule" id="PRU10141"/>
    </source>
</evidence>
<keyword evidence="7" id="KW-1185">Reference proteome</keyword>
<dbReference type="GO" id="GO:0004674">
    <property type="term" value="F:protein serine/threonine kinase activity"/>
    <property type="evidence" value="ECO:0007669"/>
    <property type="project" value="TreeGrafter"/>
</dbReference>
<dbReference type="CDD" id="cd00180">
    <property type="entry name" value="PKc"/>
    <property type="match status" value="1"/>
</dbReference>
<accession>A0A1X7US65</accession>
<reference evidence="6" key="2">
    <citation type="submission" date="2017-05" db="UniProtKB">
        <authorList>
            <consortium name="EnsemblMetazoa"/>
        </authorList>
    </citation>
    <scope>IDENTIFICATION</scope>
</reference>
<protein>
    <recommendedName>
        <fullName evidence="8">Protein kinase domain-containing protein</fullName>
    </recommendedName>
</protein>
<dbReference type="PROSITE" id="PS50053">
    <property type="entry name" value="UBIQUITIN_2"/>
    <property type="match status" value="1"/>
</dbReference>
<dbReference type="OrthoDB" id="3248549at2759"/>
<dbReference type="CDD" id="cd17039">
    <property type="entry name" value="Ubl_ubiquitin_like"/>
    <property type="match status" value="1"/>
</dbReference>
<dbReference type="eggNOG" id="KOG0192">
    <property type="taxonomic scope" value="Eukaryota"/>
</dbReference>
<dbReference type="Pfam" id="PF00240">
    <property type="entry name" value="ubiquitin"/>
    <property type="match status" value="1"/>
</dbReference>
<evidence type="ECO:0000256" key="2">
    <source>
        <dbReference type="ARBA" id="ARBA00022840"/>
    </source>
</evidence>
<dbReference type="EnsemblMetazoa" id="Aqu2.1.30227_001">
    <property type="protein sequence ID" value="Aqu2.1.30227_001"/>
    <property type="gene ID" value="Aqu2.1.30227"/>
</dbReference>
<evidence type="ECO:0000313" key="7">
    <source>
        <dbReference type="Proteomes" id="UP000007879"/>
    </source>
</evidence>
<evidence type="ECO:0000259" key="5">
    <source>
        <dbReference type="PROSITE" id="PS50053"/>
    </source>
</evidence>
<dbReference type="PROSITE" id="PS00107">
    <property type="entry name" value="PROTEIN_KINASE_ATP"/>
    <property type="match status" value="1"/>
</dbReference>
<feature type="binding site" evidence="3">
    <location>
        <position position="45"/>
    </location>
    <ligand>
        <name>ATP</name>
        <dbReference type="ChEBI" id="CHEBI:30616"/>
    </ligand>
</feature>
<evidence type="ECO:0008006" key="8">
    <source>
        <dbReference type="Google" id="ProtNLM"/>
    </source>
</evidence>
<dbReference type="PROSITE" id="PS50011">
    <property type="entry name" value="PROTEIN_KINASE_DOM"/>
    <property type="match status" value="1"/>
</dbReference>
<dbReference type="SUPFAM" id="SSF54236">
    <property type="entry name" value="Ubiquitin-like"/>
    <property type="match status" value="1"/>
</dbReference>
<name>A0A1X7US65_AMPQE</name>
<gene>
    <name evidence="6" type="primary">105312933</name>
</gene>
<dbReference type="PANTHER" id="PTHR44329">
    <property type="entry name" value="SERINE/THREONINE-PROTEIN KINASE TNNI3K-RELATED"/>
    <property type="match status" value="1"/>
</dbReference>
<dbReference type="InterPro" id="IPR051681">
    <property type="entry name" value="Ser/Thr_Kinases-Pseudokinases"/>
</dbReference>
<dbReference type="InterPro" id="IPR029071">
    <property type="entry name" value="Ubiquitin-like_domsf"/>
</dbReference>
<sequence>MAAQLKVNLKPLILQRVRVTRKELGRGSYGVVIELRVNGNQCAGKKLHDFLDTEDSLLSKLGEGIILHSQQHHPNIVKLLGVHYPSGSQLPMLVMEYLPYSLLQLIERRVAMNKEAILLDVASGLDYLHSKRPPVIHRNIKASNILLTVDHNPKITDLSMSKFGDALKQHHYTTAPGNPYLMPPEALVQNPVYNEKLDVFSFGCLILHMLTGNIIVPTDQYKPKPEDPGSFIKVSEWDRRADSIKPVLGNQLIPLVKYCLEDDPFRRINASDIIEIISRLQIDDRDAHLCGIYVVTHDGGKIFCKVSEESFNDTYIISLKAALVNVKDIPINMMRLFYKDMALRDDMTFKDYEIERLANIHFYEGQVGG</sequence>
<dbReference type="PANTHER" id="PTHR44329:SF298">
    <property type="entry name" value="MIXED LINEAGE KINASE DOMAIN-LIKE PROTEIN"/>
    <property type="match status" value="1"/>
</dbReference>
<dbReference type="Proteomes" id="UP000007879">
    <property type="component" value="Unassembled WGS sequence"/>
</dbReference>
<proteinExistence type="predicted"/>
<dbReference type="Gene3D" id="1.10.510.10">
    <property type="entry name" value="Transferase(Phosphotransferase) domain 1"/>
    <property type="match status" value="1"/>
</dbReference>
<evidence type="ECO:0000259" key="4">
    <source>
        <dbReference type="PROSITE" id="PS50011"/>
    </source>
</evidence>
<dbReference type="Gene3D" id="3.10.20.90">
    <property type="entry name" value="Phosphatidylinositol 3-kinase Catalytic Subunit, Chain A, domain 1"/>
    <property type="match status" value="1"/>
</dbReference>
<dbReference type="AlphaFoldDB" id="A0A1X7US65"/>
<keyword evidence="2 3" id="KW-0067">ATP-binding</keyword>
<dbReference type="SUPFAM" id="SSF56112">
    <property type="entry name" value="Protein kinase-like (PK-like)"/>
    <property type="match status" value="1"/>
</dbReference>
<dbReference type="InterPro" id="IPR017441">
    <property type="entry name" value="Protein_kinase_ATP_BS"/>
</dbReference>
<dbReference type="InterPro" id="IPR000626">
    <property type="entry name" value="Ubiquitin-like_dom"/>
</dbReference>
<feature type="domain" description="Ubiquitin-like" evidence="5">
    <location>
        <begin position="316"/>
        <end position="369"/>
    </location>
</feature>
<dbReference type="InterPro" id="IPR000719">
    <property type="entry name" value="Prot_kinase_dom"/>
</dbReference>
<dbReference type="InterPro" id="IPR011009">
    <property type="entry name" value="Kinase-like_dom_sf"/>
</dbReference>
<dbReference type="InParanoid" id="A0A1X7US65"/>
<dbReference type="EnsemblMetazoa" id="XM_011405962.2">
    <property type="protein sequence ID" value="XP_011404264.1"/>
    <property type="gene ID" value="LOC105312933"/>
</dbReference>
<feature type="domain" description="Protein kinase" evidence="4">
    <location>
        <begin position="18"/>
        <end position="280"/>
    </location>
</feature>
<dbReference type="KEGG" id="aqu:105312933"/>
<reference evidence="7" key="1">
    <citation type="journal article" date="2010" name="Nature">
        <title>The Amphimedon queenslandica genome and the evolution of animal complexity.</title>
        <authorList>
            <person name="Srivastava M."/>
            <person name="Simakov O."/>
            <person name="Chapman J."/>
            <person name="Fahey B."/>
            <person name="Gauthier M.E."/>
            <person name="Mitros T."/>
            <person name="Richards G.S."/>
            <person name="Conaco C."/>
            <person name="Dacre M."/>
            <person name="Hellsten U."/>
            <person name="Larroux C."/>
            <person name="Putnam N.H."/>
            <person name="Stanke M."/>
            <person name="Adamska M."/>
            <person name="Darling A."/>
            <person name="Degnan S.M."/>
            <person name="Oakley T.H."/>
            <person name="Plachetzki D.C."/>
            <person name="Zhai Y."/>
            <person name="Adamski M."/>
            <person name="Calcino A."/>
            <person name="Cummins S.F."/>
            <person name="Goodstein D.M."/>
            <person name="Harris C."/>
            <person name="Jackson D.J."/>
            <person name="Leys S.P."/>
            <person name="Shu S."/>
            <person name="Woodcroft B.J."/>
            <person name="Vervoort M."/>
            <person name="Kosik K.S."/>
            <person name="Manning G."/>
            <person name="Degnan B.M."/>
            <person name="Rokhsar D.S."/>
        </authorList>
    </citation>
    <scope>NUCLEOTIDE SEQUENCE [LARGE SCALE GENOMIC DNA]</scope>
</reference>
<keyword evidence="1 3" id="KW-0547">Nucleotide-binding</keyword>
<dbReference type="Pfam" id="PF00069">
    <property type="entry name" value="Pkinase"/>
    <property type="match status" value="1"/>
</dbReference>
<organism evidence="6">
    <name type="scientific">Amphimedon queenslandica</name>
    <name type="common">Sponge</name>
    <dbReference type="NCBI Taxonomy" id="400682"/>
    <lineage>
        <taxon>Eukaryota</taxon>
        <taxon>Metazoa</taxon>
        <taxon>Porifera</taxon>
        <taxon>Demospongiae</taxon>
        <taxon>Heteroscleromorpha</taxon>
        <taxon>Haplosclerida</taxon>
        <taxon>Niphatidae</taxon>
        <taxon>Amphimedon</taxon>
    </lineage>
</organism>
<evidence type="ECO:0000313" key="6">
    <source>
        <dbReference type="EnsemblMetazoa" id="Aqu2.1.30227_001"/>
    </source>
</evidence>